<comment type="catalytic activity">
    <reaction evidence="6">
        <text>pseudouridine(54) in tRNA + S-adenosyl-L-methionine = N(1)-methylpseudouridine(54) in tRNA + S-adenosyl-L-homocysteine + H(+)</text>
        <dbReference type="Rhea" id="RHEA:55292"/>
        <dbReference type="Rhea" id="RHEA-COMP:14140"/>
        <dbReference type="Rhea" id="RHEA-COMP:14141"/>
        <dbReference type="ChEBI" id="CHEBI:15378"/>
        <dbReference type="ChEBI" id="CHEBI:57856"/>
        <dbReference type="ChEBI" id="CHEBI:59789"/>
        <dbReference type="ChEBI" id="CHEBI:65314"/>
        <dbReference type="ChEBI" id="CHEBI:74890"/>
        <dbReference type="EC" id="2.1.1.257"/>
    </reaction>
</comment>
<evidence type="ECO:0000256" key="1">
    <source>
        <dbReference type="ARBA" id="ARBA00022490"/>
    </source>
</evidence>
<dbReference type="GO" id="GO:0030488">
    <property type="term" value="P:tRNA methylation"/>
    <property type="evidence" value="ECO:0007669"/>
    <property type="project" value="UniProtKB-UniRule"/>
</dbReference>
<keyword evidence="7" id="KW-0812">Transmembrane</keyword>
<dbReference type="GO" id="GO:0008757">
    <property type="term" value="F:S-adenosylmethionine-dependent methyltransferase activity"/>
    <property type="evidence" value="ECO:0007669"/>
    <property type="project" value="UniProtKB-UniRule"/>
</dbReference>
<dbReference type="HAMAP" id="MF_00587">
    <property type="entry name" value="tRNA_methyltr_TrmY"/>
    <property type="match status" value="1"/>
</dbReference>
<dbReference type="GO" id="GO:0005737">
    <property type="term" value="C:cytoplasm"/>
    <property type="evidence" value="ECO:0007669"/>
    <property type="project" value="UniProtKB-SubCell"/>
</dbReference>
<dbReference type="InterPro" id="IPR029026">
    <property type="entry name" value="tRNA_m1G_MTases_N"/>
</dbReference>
<feature type="transmembrane region" description="Helical" evidence="7">
    <location>
        <begin position="31"/>
        <end position="52"/>
    </location>
</feature>
<dbReference type="PANTHER" id="PTHR40703:SF1">
    <property type="entry name" value="TRNA (PSEUDOURIDINE(54)-N(1))-METHYLTRANSFERASE"/>
    <property type="match status" value="1"/>
</dbReference>
<evidence type="ECO:0000256" key="2">
    <source>
        <dbReference type="ARBA" id="ARBA00022603"/>
    </source>
</evidence>
<accession>A0AA96ZXA8</accession>
<proteinExistence type="inferred from homology"/>
<dbReference type="AlphaFoldDB" id="A0AA96ZXA8"/>
<feature type="binding site" evidence="6">
    <location>
        <position position="237"/>
    </location>
    <ligand>
        <name>S-adenosyl-L-methionine</name>
        <dbReference type="ChEBI" id="CHEBI:59789"/>
    </ligand>
</feature>
<comment type="subunit">
    <text evidence="6">Homodimer.</text>
</comment>
<organism evidence="8 9">
    <name type="scientific">Methanolapillus ohkumae</name>
    <dbReference type="NCBI Taxonomy" id="3028298"/>
    <lineage>
        <taxon>Archaea</taxon>
        <taxon>Methanobacteriati</taxon>
        <taxon>Methanobacteriota</taxon>
        <taxon>Stenosarchaea group</taxon>
        <taxon>Methanomicrobia</taxon>
        <taxon>Methanosarcinales</taxon>
        <taxon>Methanosarcinaceae</taxon>
        <taxon>Methanolapillus</taxon>
    </lineage>
</organism>
<comment type="subcellular location">
    <subcellularLocation>
        <location evidence="6">Cytoplasm</location>
    </subcellularLocation>
</comment>
<feature type="binding site" evidence="6">
    <location>
        <position position="181"/>
    </location>
    <ligand>
        <name>S-adenosyl-L-methionine</name>
        <dbReference type="ChEBI" id="CHEBI:59789"/>
    </ligand>
</feature>
<dbReference type="CDD" id="cd18087">
    <property type="entry name" value="TrmY-like"/>
    <property type="match status" value="1"/>
</dbReference>
<keyword evidence="3 6" id="KW-0808">Transferase</keyword>
<dbReference type="InterPro" id="IPR029028">
    <property type="entry name" value="Alpha/beta_knot_MTases"/>
</dbReference>
<dbReference type="EMBL" id="CP131061">
    <property type="protein sequence ID" value="WNY26842.1"/>
    <property type="molecule type" value="Genomic_DNA"/>
</dbReference>
<keyword evidence="5 6" id="KW-0819">tRNA processing</keyword>
<evidence type="ECO:0000256" key="7">
    <source>
        <dbReference type="SAM" id="Phobius"/>
    </source>
</evidence>
<dbReference type="GO" id="GO:0008175">
    <property type="term" value="F:tRNA methyltransferase activity"/>
    <property type="evidence" value="ECO:0007669"/>
    <property type="project" value="UniProtKB-UniRule"/>
</dbReference>
<dbReference type="Proteomes" id="UP001304970">
    <property type="component" value="Chromosome"/>
</dbReference>
<dbReference type="EC" id="2.1.1.257" evidence="6"/>
<evidence type="ECO:0000256" key="5">
    <source>
        <dbReference type="ARBA" id="ARBA00022694"/>
    </source>
</evidence>
<gene>
    <name evidence="6 8" type="primary">trmY</name>
    <name evidence="8" type="ORF">MsAm2_06220</name>
</gene>
<dbReference type="Pfam" id="PF04013">
    <property type="entry name" value="Methyltrn_RNA_2"/>
    <property type="match status" value="1"/>
</dbReference>
<dbReference type="SUPFAM" id="SSF75217">
    <property type="entry name" value="alpha/beta knot"/>
    <property type="match status" value="1"/>
</dbReference>
<keyword evidence="1 6" id="KW-0963">Cytoplasm</keyword>
<evidence type="ECO:0000256" key="6">
    <source>
        <dbReference type="HAMAP-Rule" id="MF_00587"/>
    </source>
</evidence>
<sequence>MFLYFCRFFCKNRADDFLDESFLDESFLSDFGRLIFAGIFTFYMFVCCLTVMKDFVIIGNKAVTGGKISLNDLPGSAGRMDVLCRCVTAALFISFGMRRDVNVHLLLKGPPGPEKIIRFCGATLRSLNPDERSSGSLIQKALLLDVTDVEKESTPGVFVRGGHLALLLEEFKNKGRTLVYLREDGSDIFGSEFLSLDDPVFILGDNQGVFEEDEMLIEKTGAVRISVGPISLLSSQCITIILNQADRKESKRNEMKD</sequence>
<evidence type="ECO:0000313" key="9">
    <source>
        <dbReference type="Proteomes" id="UP001304970"/>
    </source>
</evidence>
<dbReference type="InterPro" id="IPR007158">
    <property type="entry name" value="TrmY"/>
</dbReference>
<dbReference type="NCBIfam" id="NF002560">
    <property type="entry name" value="PRK02135.1"/>
    <property type="match status" value="1"/>
</dbReference>
<keyword evidence="7" id="KW-1133">Transmembrane helix</keyword>
<reference evidence="8 9" key="1">
    <citation type="submission" date="2023-07" db="EMBL/GenBank/DDBJ databases">
        <title>Closed genome sequence of Methanosarcinaceae archaeon Am2.</title>
        <authorList>
            <person name="Poehlein A."/>
            <person name="Protasov E."/>
            <person name="Platt K."/>
            <person name="Reeh H."/>
            <person name="Daniel R."/>
            <person name="Brune A."/>
        </authorList>
    </citation>
    <scope>NUCLEOTIDE SEQUENCE [LARGE SCALE GENOMIC DNA]</scope>
    <source>
        <strain evidence="8 9">Am2</strain>
    </source>
</reference>
<keyword evidence="2 6" id="KW-0489">Methyltransferase</keyword>
<protein>
    <recommendedName>
        <fullName evidence="6">tRNA (pseudouridine(54)-N(1))-methyltransferase</fullName>
        <ecNumber evidence="6">2.1.1.257</ecNumber>
    </recommendedName>
</protein>
<comment type="function">
    <text evidence="6">Specifically catalyzes the N1-methylation of pseudouridine at position 54 (Psi54) in tRNAs.</text>
</comment>
<comment type="caution">
    <text evidence="6">Lacks conserved residue(s) required for the propagation of feature annotation.</text>
</comment>
<evidence type="ECO:0000256" key="3">
    <source>
        <dbReference type="ARBA" id="ARBA00022679"/>
    </source>
</evidence>
<keyword evidence="4 6" id="KW-0949">S-adenosyl-L-methionine</keyword>
<keyword evidence="9" id="KW-1185">Reference proteome</keyword>
<evidence type="ECO:0000313" key="8">
    <source>
        <dbReference type="EMBL" id="WNY26842.1"/>
    </source>
</evidence>
<dbReference type="Gene3D" id="3.40.1280.10">
    <property type="match status" value="1"/>
</dbReference>
<comment type="similarity">
    <text evidence="6">Belongs to the methyltransferase superfamily. TrmY family.</text>
</comment>
<feature type="binding site" evidence="6">
    <location>
        <position position="204"/>
    </location>
    <ligand>
        <name>S-adenosyl-L-methionine</name>
        <dbReference type="ChEBI" id="CHEBI:59789"/>
    </ligand>
</feature>
<evidence type="ECO:0000256" key="4">
    <source>
        <dbReference type="ARBA" id="ARBA00022691"/>
    </source>
</evidence>
<keyword evidence="7" id="KW-0472">Membrane</keyword>
<name>A0AA96ZXA8_9EURY</name>
<dbReference type="PANTHER" id="PTHR40703">
    <property type="entry name" value="TRNA (PSEUDOURIDINE(54)-N(1))-METHYLTRANSFERASE"/>
    <property type="match status" value="1"/>
</dbReference>